<reference evidence="8" key="1">
    <citation type="journal article" date="2024" name="Front. Plant Sci.">
        <title>Genome-wide analysis of the MADS-box gene family of sea buckthorn (Hippophae rhamnoides ssp. sinensis) and their potential role in floral organ development.</title>
        <authorList>
            <person name="Zhao J."/>
            <person name="Xu Y."/>
            <person name="Zhang Z."/>
            <person name="Zhao M."/>
            <person name="Li K."/>
            <person name="Wang F."/>
            <person name="Sun K."/>
        </authorList>
    </citation>
    <scope>NUCLEOTIDE SEQUENCE</scope>
</reference>
<evidence type="ECO:0000256" key="6">
    <source>
        <dbReference type="SAM" id="MobiDB-lite"/>
    </source>
</evidence>
<evidence type="ECO:0000313" key="8">
    <source>
        <dbReference type="EMBL" id="XBP28271.1"/>
    </source>
</evidence>
<dbReference type="GO" id="GO:0005634">
    <property type="term" value="C:nucleus"/>
    <property type="evidence" value="ECO:0007669"/>
    <property type="project" value="UniProtKB-SubCell"/>
</dbReference>
<reference evidence="8" key="2">
    <citation type="submission" date="2024-02" db="EMBL/GenBank/DDBJ databases">
        <authorList>
            <person name="Xu Y."/>
            <person name="Zhao J."/>
        </authorList>
    </citation>
    <scope>NUCLEOTIDE SEQUENCE</scope>
</reference>
<feature type="compositionally biased region" description="Basic residues" evidence="6">
    <location>
        <begin position="1"/>
        <end position="10"/>
    </location>
</feature>
<keyword evidence="5" id="KW-0539">Nucleus</keyword>
<keyword evidence="2" id="KW-0805">Transcription regulation</keyword>
<dbReference type="Gene3D" id="3.40.1810.10">
    <property type="entry name" value="Transcription factor, MADS-box"/>
    <property type="match status" value="1"/>
</dbReference>
<dbReference type="InterPro" id="IPR036879">
    <property type="entry name" value="TF_MADSbox_sf"/>
</dbReference>
<name>A0AAU7LJH7_9ROSA</name>
<dbReference type="GO" id="GO:0046983">
    <property type="term" value="F:protein dimerization activity"/>
    <property type="evidence" value="ECO:0007669"/>
    <property type="project" value="InterPro"/>
</dbReference>
<feature type="region of interest" description="Disordered" evidence="6">
    <location>
        <begin position="1"/>
        <end position="22"/>
    </location>
</feature>
<evidence type="ECO:0000256" key="2">
    <source>
        <dbReference type="ARBA" id="ARBA00023015"/>
    </source>
</evidence>
<dbReference type="PANTHER" id="PTHR11945:SF782">
    <property type="entry name" value="OS11G0229900 PROTEIN"/>
    <property type="match status" value="1"/>
</dbReference>
<keyword evidence="3" id="KW-0238">DNA-binding</keyword>
<protein>
    <submittedName>
        <fullName evidence="8">MADS76</fullName>
    </submittedName>
</protein>
<dbReference type="PRINTS" id="PR00404">
    <property type="entry name" value="MADSDOMAIN"/>
</dbReference>
<sequence>MISNHKKTQGRQKIENKNSSQVTFSKRRTGLFKKACELSVLCGVEVATIAFSNNNKAFCFGHPSVEHVLHRYLHDSSSSSSLSCSSSTSRVSIASVLEKFNKEYMEAVKELKELKEKKK</sequence>
<dbReference type="FunFam" id="3.40.1810.10:FF:000006">
    <property type="entry name" value="Agamous-like MADS-box protein AGL62"/>
    <property type="match status" value="1"/>
</dbReference>
<dbReference type="GO" id="GO:0000981">
    <property type="term" value="F:DNA-binding transcription factor activity, RNA polymerase II-specific"/>
    <property type="evidence" value="ECO:0007669"/>
    <property type="project" value="TreeGrafter"/>
</dbReference>
<dbReference type="SUPFAM" id="SSF55455">
    <property type="entry name" value="SRF-like"/>
    <property type="match status" value="1"/>
</dbReference>
<proteinExistence type="evidence at transcript level"/>
<organism evidence="8">
    <name type="scientific">Hippophae rhamnoides</name>
    <name type="common">sea-buckthorn</name>
    <dbReference type="NCBI Taxonomy" id="193516"/>
    <lineage>
        <taxon>Eukaryota</taxon>
        <taxon>Viridiplantae</taxon>
        <taxon>Streptophyta</taxon>
        <taxon>Embryophyta</taxon>
        <taxon>Tracheophyta</taxon>
        <taxon>Spermatophyta</taxon>
        <taxon>Magnoliopsida</taxon>
        <taxon>eudicotyledons</taxon>
        <taxon>Gunneridae</taxon>
        <taxon>Pentapetalae</taxon>
        <taxon>rosids</taxon>
        <taxon>fabids</taxon>
        <taxon>Rosales</taxon>
        <taxon>Elaeagnaceae</taxon>
        <taxon>Hippophae</taxon>
    </lineage>
</organism>
<dbReference type="PANTHER" id="PTHR11945">
    <property type="entry name" value="MADS BOX PROTEIN"/>
    <property type="match status" value="1"/>
</dbReference>
<evidence type="ECO:0000256" key="5">
    <source>
        <dbReference type="ARBA" id="ARBA00023242"/>
    </source>
</evidence>
<evidence type="ECO:0000256" key="3">
    <source>
        <dbReference type="ARBA" id="ARBA00023125"/>
    </source>
</evidence>
<accession>A0AAU7LJH7</accession>
<dbReference type="Pfam" id="PF00319">
    <property type="entry name" value="SRF-TF"/>
    <property type="match status" value="1"/>
</dbReference>
<feature type="domain" description="MADS-box" evidence="7">
    <location>
        <begin position="12"/>
        <end position="64"/>
    </location>
</feature>
<dbReference type="SMART" id="SM00432">
    <property type="entry name" value="MADS"/>
    <property type="match status" value="1"/>
</dbReference>
<dbReference type="PROSITE" id="PS50066">
    <property type="entry name" value="MADS_BOX_2"/>
    <property type="match status" value="1"/>
</dbReference>
<dbReference type="AlphaFoldDB" id="A0AAU7LJH7"/>
<evidence type="ECO:0000259" key="7">
    <source>
        <dbReference type="PROSITE" id="PS50066"/>
    </source>
</evidence>
<dbReference type="EMBL" id="PP400911">
    <property type="protein sequence ID" value="XBP28271.1"/>
    <property type="molecule type" value="mRNA"/>
</dbReference>
<keyword evidence="4" id="KW-0804">Transcription</keyword>
<dbReference type="GO" id="GO:0000978">
    <property type="term" value="F:RNA polymerase II cis-regulatory region sequence-specific DNA binding"/>
    <property type="evidence" value="ECO:0007669"/>
    <property type="project" value="TreeGrafter"/>
</dbReference>
<gene>
    <name evidence="8" type="primary">MADS76</name>
</gene>
<dbReference type="InterPro" id="IPR002100">
    <property type="entry name" value="TF_MADSbox"/>
</dbReference>
<evidence type="ECO:0000256" key="1">
    <source>
        <dbReference type="ARBA" id="ARBA00004123"/>
    </source>
</evidence>
<comment type="subcellular location">
    <subcellularLocation>
        <location evidence="1">Nucleus</location>
    </subcellularLocation>
</comment>
<evidence type="ECO:0000256" key="4">
    <source>
        <dbReference type="ARBA" id="ARBA00023163"/>
    </source>
</evidence>